<dbReference type="PANTHER" id="PTHR43044">
    <property type="match status" value="1"/>
</dbReference>
<feature type="transmembrane region" description="Helical" evidence="1">
    <location>
        <begin position="231"/>
        <end position="254"/>
    </location>
</feature>
<dbReference type="AlphaFoldDB" id="A0AAE3XLW1"/>
<feature type="transmembrane region" description="Helical" evidence="1">
    <location>
        <begin position="16"/>
        <end position="34"/>
    </location>
</feature>
<feature type="transmembrane region" description="Helical" evidence="1">
    <location>
        <begin position="274"/>
        <end position="296"/>
    </location>
</feature>
<feature type="transmembrane region" description="Helical" evidence="1">
    <location>
        <begin position="66"/>
        <end position="89"/>
    </location>
</feature>
<keyword evidence="1" id="KW-0812">Transmembrane</keyword>
<name>A0AAE3XLW1_9BACT</name>
<keyword evidence="1" id="KW-0472">Membrane</keyword>
<evidence type="ECO:0000313" key="3">
    <source>
        <dbReference type="Proteomes" id="UP001185092"/>
    </source>
</evidence>
<dbReference type="PANTHER" id="PTHR43044:SF1">
    <property type="entry name" value="QUINOL:CYTOCHROME C OXIDOREDUCTASE QUINONE-BINDING SUBUNIT 2"/>
    <property type="match status" value="1"/>
</dbReference>
<dbReference type="Proteomes" id="UP001185092">
    <property type="component" value="Unassembled WGS sequence"/>
</dbReference>
<evidence type="ECO:0000313" key="2">
    <source>
        <dbReference type="EMBL" id="MDR6238983.1"/>
    </source>
</evidence>
<feature type="transmembrane region" description="Helical" evidence="1">
    <location>
        <begin position="347"/>
        <end position="369"/>
    </location>
</feature>
<evidence type="ECO:0000256" key="1">
    <source>
        <dbReference type="SAM" id="Phobius"/>
    </source>
</evidence>
<evidence type="ECO:0008006" key="4">
    <source>
        <dbReference type="Google" id="ProtNLM"/>
    </source>
</evidence>
<keyword evidence="1" id="KW-1133">Transmembrane helix</keyword>
<comment type="caution">
    <text evidence="2">The sequence shown here is derived from an EMBL/GenBank/DDBJ whole genome shotgun (WGS) entry which is preliminary data.</text>
</comment>
<reference evidence="2" key="1">
    <citation type="submission" date="2023-07" db="EMBL/GenBank/DDBJ databases">
        <title>Genomic Encyclopedia of Type Strains, Phase IV (KMG-IV): sequencing the most valuable type-strain genomes for metagenomic binning, comparative biology and taxonomic classification.</title>
        <authorList>
            <person name="Goeker M."/>
        </authorList>
    </citation>
    <scope>NUCLEOTIDE SEQUENCE</scope>
    <source>
        <strain evidence="2">DSM 26174</strain>
    </source>
</reference>
<proteinExistence type="predicted"/>
<feature type="transmembrane region" description="Helical" evidence="1">
    <location>
        <begin position="375"/>
        <end position="398"/>
    </location>
</feature>
<feature type="transmembrane region" description="Helical" evidence="1">
    <location>
        <begin position="159"/>
        <end position="178"/>
    </location>
</feature>
<sequence length="419" mass="48297">MLEEKFVFTAGAKKKITILAVVGVILAVLGFVMMNSGGHHDAAAHGAAAEGAHHGFSWTKRLFANLWINNVYFVGLSIIGVFFVALQYASQAGWSAPIKRIPEAFGFWLPIGGALMIITFLIGNHDLFHWTHEYLYDPKDPHYDTILVGKRAFLNTPFFLGRMVAYFVLWFGLFWQLRKISLQEDEMGGDQHWFKMRKYSAIFLVIFAVTSSTSAWDWVMSIDPHWFSTLFGWYVFSSWWVSGLAAITLIVVFLKEAGYLKVVNENHLHDLGKFVFGFSVFWAYLWFSQFLLYYYANIPEEIIYYIDRFKNDHYSPYFFLNLFINFFFPFLVLMTRDSKRHFMTIKIACVAILIGHWLDFFLMITPGTLKENGGIGFFEIGITLVYLSGFLFVVLTSLSKAGLIAKNHPMMKESLHHHI</sequence>
<feature type="transmembrane region" description="Helical" evidence="1">
    <location>
        <begin position="101"/>
        <end position="122"/>
    </location>
</feature>
<gene>
    <name evidence="2" type="ORF">HNQ88_002020</name>
</gene>
<accession>A0AAE3XLW1</accession>
<keyword evidence="3" id="KW-1185">Reference proteome</keyword>
<organism evidence="2 3">
    <name type="scientific">Aureibacter tunicatorum</name>
    <dbReference type="NCBI Taxonomy" id="866807"/>
    <lineage>
        <taxon>Bacteria</taxon>
        <taxon>Pseudomonadati</taxon>
        <taxon>Bacteroidota</taxon>
        <taxon>Cytophagia</taxon>
        <taxon>Cytophagales</taxon>
        <taxon>Persicobacteraceae</taxon>
        <taxon>Aureibacter</taxon>
    </lineage>
</organism>
<dbReference type="RefSeq" id="WP_309938490.1">
    <property type="nucleotide sequence ID" value="NZ_AP025305.1"/>
</dbReference>
<dbReference type="EMBL" id="JAVDQD010000002">
    <property type="protein sequence ID" value="MDR6238983.1"/>
    <property type="molecule type" value="Genomic_DNA"/>
</dbReference>
<feature type="transmembrane region" description="Helical" evidence="1">
    <location>
        <begin position="199"/>
        <end position="219"/>
    </location>
</feature>
<protein>
    <recommendedName>
        <fullName evidence="4">Quinol:cytochrome C oxidoreductase</fullName>
    </recommendedName>
</protein>
<feature type="transmembrane region" description="Helical" evidence="1">
    <location>
        <begin position="316"/>
        <end position="335"/>
    </location>
</feature>